<proteinExistence type="predicted"/>
<organism evidence="2 5">
    <name type="scientific">Parvibacter caecicola</name>
    <dbReference type="NCBI Taxonomy" id="747645"/>
    <lineage>
        <taxon>Bacteria</taxon>
        <taxon>Bacillati</taxon>
        <taxon>Actinomycetota</taxon>
        <taxon>Coriobacteriia</taxon>
        <taxon>Coriobacteriales</taxon>
        <taxon>Coriobacteriaceae</taxon>
        <taxon>Parvibacter</taxon>
    </lineage>
</organism>
<dbReference type="InterPro" id="IPR045515">
    <property type="entry name" value="DUF6440"/>
</dbReference>
<accession>A0A3N0ABL2</accession>
<sequence>MRLTQQGERFDLVSSQGSVNVRQVIVDRKTGVNYLLASSSLTSGCGLTVLVDAEGRPIVTPVD</sequence>
<name>A0A3N0ABL2_9ACTN</name>
<gene>
    <name evidence="3" type="ORF">E5982_05730</name>
    <name evidence="2" type="ORF">FHR31_001125</name>
</gene>
<feature type="domain" description="DUF6440" evidence="1">
    <location>
        <begin position="9"/>
        <end position="60"/>
    </location>
</feature>
<comment type="caution">
    <text evidence="2">The sequence shown here is derived from an EMBL/GenBank/DDBJ whole genome shotgun (WGS) entry which is preliminary data.</text>
</comment>
<dbReference type="Proteomes" id="UP000309454">
    <property type="component" value="Unassembled WGS sequence"/>
</dbReference>
<dbReference type="AlphaFoldDB" id="A0A3N0ABL2"/>
<dbReference type="GeneID" id="93356221"/>
<evidence type="ECO:0000313" key="2">
    <source>
        <dbReference type="EMBL" id="MBB3171307.1"/>
    </source>
</evidence>
<dbReference type="RefSeq" id="WP_123184918.1">
    <property type="nucleotide sequence ID" value="NZ_CANPEU010000008.1"/>
</dbReference>
<reference evidence="3 4" key="1">
    <citation type="submission" date="2019-04" db="EMBL/GenBank/DDBJ databases">
        <title>Microbes associate with the intestines of laboratory mice.</title>
        <authorList>
            <person name="Navarre W."/>
            <person name="Wong E."/>
            <person name="Huang K.C."/>
            <person name="Tropini C."/>
            <person name="Ng K."/>
            <person name="Yu B."/>
        </authorList>
    </citation>
    <scope>NUCLEOTIDE SEQUENCE [LARGE SCALE GENOMIC DNA]</scope>
    <source>
        <strain evidence="3 4">NM48_B13</strain>
    </source>
</reference>
<dbReference type="EMBL" id="SSTM01000003">
    <property type="protein sequence ID" value="TJW10771.1"/>
    <property type="molecule type" value="Genomic_DNA"/>
</dbReference>
<evidence type="ECO:0000313" key="4">
    <source>
        <dbReference type="Proteomes" id="UP000309454"/>
    </source>
</evidence>
<keyword evidence="4" id="KW-1185">Reference proteome</keyword>
<dbReference type="EMBL" id="JACHYA010000003">
    <property type="protein sequence ID" value="MBB3171307.1"/>
    <property type="molecule type" value="Genomic_DNA"/>
</dbReference>
<evidence type="ECO:0000313" key="3">
    <source>
        <dbReference type="EMBL" id="TJW10771.1"/>
    </source>
</evidence>
<evidence type="ECO:0000259" key="1">
    <source>
        <dbReference type="Pfam" id="PF20037"/>
    </source>
</evidence>
<evidence type="ECO:0000313" key="5">
    <source>
        <dbReference type="Proteomes" id="UP000530850"/>
    </source>
</evidence>
<reference evidence="2 5" key="2">
    <citation type="submission" date="2020-08" db="EMBL/GenBank/DDBJ databases">
        <title>Sequencing the genomes of 1000 actinobacteria strains.</title>
        <authorList>
            <person name="Klenk H.-P."/>
        </authorList>
    </citation>
    <scope>NUCLEOTIDE SEQUENCE [LARGE SCALE GENOMIC DNA]</scope>
    <source>
        <strain evidence="2 5">DSM 22242</strain>
    </source>
</reference>
<dbReference type="Proteomes" id="UP000530850">
    <property type="component" value="Unassembled WGS sequence"/>
</dbReference>
<protein>
    <submittedName>
        <fullName evidence="3">Xylan 1,4-beta-xylosidase</fullName>
    </submittedName>
</protein>
<dbReference type="OrthoDB" id="9135364at2"/>
<dbReference type="Pfam" id="PF20037">
    <property type="entry name" value="DUF6440"/>
    <property type="match status" value="1"/>
</dbReference>